<sequence length="43" mass="5062">MPIEHELRALAKTYSEKLSGQIDARRRRGQVAIQELRIKNQEK</sequence>
<proteinExistence type="predicted"/>
<dbReference type="EMBL" id="FNOY01000086">
    <property type="protein sequence ID" value="SDY95157.1"/>
    <property type="molecule type" value="Genomic_DNA"/>
</dbReference>
<dbReference type="STRING" id="44576.SAMN05421881_10869"/>
<reference evidence="1 2" key="1">
    <citation type="submission" date="2016-10" db="EMBL/GenBank/DDBJ databases">
        <authorList>
            <person name="de Groot N.N."/>
        </authorList>
    </citation>
    <scope>NUCLEOTIDE SEQUENCE [LARGE SCALE GENOMIC DNA]</scope>
    <source>
        <strain evidence="1 2">Nm1</strain>
    </source>
</reference>
<accession>A0A1H3P232</accession>
<dbReference type="AlphaFoldDB" id="A0A1H3P232"/>
<keyword evidence="2" id="KW-1185">Reference proteome</keyword>
<gene>
    <name evidence="1" type="ORF">SAMN05421881_10869</name>
</gene>
<evidence type="ECO:0000313" key="1">
    <source>
        <dbReference type="EMBL" id="SDY95157.1"/>
    </source>
</evidence>
<organism evidence="1 2">
    <name type="scientific">Nitrosomonas halophila</name>
    <dbReference type="NCBI Taxonomy" id="44576"/>
    <lineage>
        <taxon>Bacteria</taxon>
        <taxon>Pseudomonadati</taxon>
        <taxon>Pseudomonadota</taxon>
        <taxon>Betaproteobacteria</taxon>
        <taxon>Nitrosomonadales</taxon>
        <taxon>Nitrosomonadaceae</taxon>
        <taxon>Nitrosomonas</taxon>
    </lineage>
</organism>
<protein>
    <submittedName>
        <fullName evidence="1">Uncharacterized protein</fullName>
    </submittedName>
</protein>
<evidence type="ECO:0000313" key="2">
    <source>
        <dbReference type="Proteomes" id="UP000198640"/>
    </source>
</evidence>
<name>A0A1H3P232_9PROT</name>
<dbReference type="Proteomes" id="UP000198640">
    <property type="component" value="Unassembled WGS sequence"/>
</dbReference>